<dbReference type="AlphaFoldDB" id="A0A6F8VFX2"/>
<dbReference type="Pfam" id="PF05036">
    <property type="entry name" value="SPOR"/>
    <property type="match status" value="1"/>
</dbReference>
<dbReference type="SUPFAM" id="SSF110997">
    <property type="entry name" value="Sporulation related repeat"/>
    <property type="match status" value="1"/>
</dbReference>
<dbReference type="GO" id="GO:0042834">
    <property type="term" value="F:peptidoglycan binding"/>
    <property type="evidence" value="ECO:0007669"/>
    <property type="project" value="InterPro"/>
</dbReference>
<name>A0A6F8VFX2_9PROT</name>
<dbReference type="EMBL" id="AP022853">
    <property type="protein sequence ID" value="BCB28618.1"/>
    <property type="molecule type" value="Genomic_DNA"/>
</dbReference>
<organism evidence="2 3">
    <name type="scientific">Sulfurimicrobium lacus</name>
    <dbReference type="NCBI Taxonomy" id="2715678"/>
    <lineage>
        <taxon>Bacteria</taxon>
        <taxon>Pseudomonadati</taxon>
        <taxon>Pseudomonadota</taxon>
        <taxon>Betaproteobacteria</taxon>
        <taxon>Nitrosomonadales</taxon>
        <taxon>Sulfuricellaceae</taxon>
        <taxon>Sulfurimicrobium</taxon>
    </lineage>
</organism>
<evidence type="ECO:0000313" key="3">
    <source>
        <dbReference type="Proteomes" id="UP000502260"/>
    </source>
</evidence>
<dbReference type="RefSeq" id="WP_173068316.1">
    <property type="nucleotide sequence ID" value="NZ_AP022853.1"/>
</dbReference>
<keyword evidence="3" id="KW-1185">Reference proteome</keyword>
<reference evidence="3" key="1">
    <citation type="submission" date="2020-03" db="EMBL/GenBank/DDBJ databases">
        <title>Complete genome sequence of sulfur-oxidizing bacterium skT11.</title>
        <authorList>
            <person name="Kanda M."/>
            <person name="Kojima H."/>
            <person name="Fukui M."/>
        </authorList>
    </citation>
    <scope>NUCLEOTIDE SEQUENCE [LARGE SCALE GENOMIC DNA]</scope>
    <source>
        <strain evidence="3">skT11</strain>
    </source>
</reference>
<feature type="domain" description="SPOR" evidence="1">
    <location>
        <begin position="106"/>
        <end position="184"/>
    </location>
</feature>
<dbReference type="Gene3D" id="3.30.70.1070">
    <property type="entry name" value="Sporulation related repeat"/>
    <property type="match status" value="1"/>
</dbReference>
<dbReference type="InterPro" id="IPR007730">
    <property type="entry name" value="SPOR-like_dom"/>
</dbReference>
<dbReference type="PROSITE" id="PS51724">
    <property type="entry name" value="SPOR"/>
    <property type="match status" value="1"/>
</dbReference>
<dbReference type="Proteomes" id="UP000502260">
    <property type="component" value="Chromosome"/>
</dbReference>
<proteinExistence type="predicted"/>
<accession>A0A6F8VFX2</accession>
<protein>
    <recommendedName>
        <fullName evidence="1">SPOR domain-containing protein</fullName>
    </recommendedName>
</protein>
<dbReference type="KEGG" id="slac:SKTS_35040"/>
<dbReference type="InterPro" id="IPR036680">
    <property type="entry name" value="SPOR-like_sf"/>
</dbReference>
<sequence length="225" mass="24327">MVVAARWVFVLLLLGNIAFFAAMQLPQNKSGSEALASHAPFHAEKVRLIAEDDAPAASPAQPAAAPVAPRVCLEWGLFADQELAKAKAALEPLKLGDSDISVRSAPAKSSTYWVYIPPLKSKQDASKKVEELKGLGIQDSFVMQDDNQWRYAVSLGVFSTQEAADKYLVQIREKGVKSAKATPRNQESGHSSMIIRSAGANIEAELVKLKQDFPATELKAVPCPQ</sequence>
<evidence type="ECO:0000313" key="2">
    <source>
        <dbReference type="EMBL" id="BCB28618.1"/>
    </source>
</evidence>
<gene>
    <name evidence="2" type="ORF">SKTS_35040</name>
</gene>
<evidence type="ECO:0000259" key="1">
    <source>
        <dbReference type="PROSITE" id="PS51724"/>
    </source>
</evidence>